<feature type="transmembrane region" description="Helical" evidence="1">
    <location>
        <begin position="282"/>
        <end position="299"/>
    </location>
</feature>
<feature type="transmembrane region" description="Helical" evidence="1">
    <location>
        <begin position="150"/>
        <end position="170"/>
    </location>
</feature>
<dbReference type="AlphaFoldDB" id="A0A7S9DVB6"/>
<dbReference type="InterPro" id="IPR010389">
    <property type="entry name" value="Urate_ox_N"/>
</dbReference>
<keyword evidence="1" id="KW-0812">Transmembrane</keyword>
<dbReference type="RefSeq" id="WP_195809692.1">
    <property type="nucleotide sequence ID" value="NZ_CP064795.1"/>
</dbReference>
<protein>
    <submittedName>
        <fullName evidence="3">Urate hydroxylase PuuD</fullName>
    </submittedName>
</protein>
<gene>
    <name evidence="3" type="ORF">IT774_10155</name>
</gene>
<feature type="transmembrane region" description="Helical" evidence="1">
    <location>
        <begin position="121"/>
        <end position="138"/>
    </location>
</feature>
<keyword evidence="1" id="KW-0472">Membrane</keyword>
<keyword evidence="1" id="KW-1133">Transmembrane helix</keyword>
<dbReference type="EMBL" id="CP064795">
    <property type="protein sequence ID" value="QPG04599.1"/>
    <property type="molecule type" value="Genomic_DNA"/>
</dbReference>
<organism evidence="3 4">
    <name type="scientific">Salinimonas marina</name>
    <dbReference type="NCBI Taxonomy" id="2785918"/>
    <lineage>
        <taxon>Bacteria</taxon>
        <taxon>Pseudomonadati</taxon>
        <taxon>Pseudomonadota</taxon>
        <taxon>Gammaproteobacteria</taxon>
        <taxon>Alteromonadales</taxon>
        <taxon>Alteromonadaceae</taxon>
        <taxon>Alteromonas/Salinimonas group</taxon>
        <taxon>Salinimonas</taxon>
    </lineage>
</organism>
<dbReference type="KEGG" id="smaa:IT774_10155"/>
<feature type="transmembrane region" description="Helical" evidence="1">
    <location>
        <begin position="12"/>
        <end position="32"/>
    </location>
</feature>
<evidence type="ECO:0000313" key="3">
    <source>
        <dbReference type="EMBL" id="QPG04599.1"/>
    </source>
</evidence>
<feature type="transmembrane region" description="Helical" evidence="1">
    <location>
        <begin position="89"/>
        <end position="109"/>
    </location>
</feature>
<keyword evidence="4" id="KW-1185">Reference proteome</keyword>
<accession>A0A7S9DVB6</accession>
<sequence>MAPWLDWISLLVRWFHVIAGIAWIGASFYFIWLDSHLQKPPPAKHKAGIKGDLWAIHSGGFYEISKYAYGPKTMPEPLHWFKWEAYSTWLSGFALLVFIYYLSAPVYLIDSEVMPLSPAQAVGLGLGLIFGPFILYELACRSPAARYPKLFAAGLVILLAATTWLATHSFSGRGAYIHVGALIGTIMVANVLLTIIPNQKKMVAAVAAGSPIDPRWGEQAKLRSVHNNYLTLPVVFIMISNHYPQTYQHTYNGAILIALMLTAAWTRHYFNLRHTGTHKPSVLISAGAAMIIIAAMVSWPQASDAPQESAANDAIPSATASEKVSDQRFHKIMQTHCTSCHSRSPSHEVFQVAPMGVVLDKPADFERFAAQIYRRTVITQDMPFLNKTNMSAAERQQIAQWFEQR</sequence>
<proteinExistence type="predicted"/>
<name>A0A7S9DVB6_9ALTE</name>
<dbReference type="Pfam" id="PF06181">
    <property type="entry name" value="Urate_ox_N"/>
    <property type="match status" value="1"/>
</dbReference>
<dbReference type="Proteomes" id="UP000595095">
    <property type="component" value="Chromosome"/>
</dbReference>
<evidence type="ECO:0000313" key="4">
    <source>
        <dbReference type="Proteomes" id="UP000595095"/>
    </source>
</evidence>
<evidence type="ECO:0000256" key="1">
    <source>
        <dbReference type="SAM" id="Phobius"/>
    </source>
</evidence>
<feature type="domain" description="Urate oxidase N-terminal" evidence="2">
    <location>
        <begin position="5"/>
        <end position="297"/>
    </location>
</feature>
<feature type="transmembrane region" description="Helical" evidence="1">
    <location>
        <begin position="249"/>
        <end position="270"/>
    </location>
</feature>
<feature type="transmembrane region" description="Helical" evidence="1">
    <location>
        <begin position="176"/>
        <end position="196"/>
    </location>
</feature>
<reference evidence="3 4" key="1">
    <citation type="submission" date="2020-11" db="EMBL/GenBank/DDBJ databases">
        <title>Complete genome sequence for Salinimonas sp. strain G2-b.</title>
        <authorList>
            <person name="Park S.-J."/>
        </authorList>
    </citation>
    <scope>NUCLEOTIDE SEQUENCE [LARGE SCALE GENOMIC DNA]</scope>
    <source>
        <strain evidence="3 4">G2-b</strain>
    </source>
</reference>
<evidence type="ECO:0000259" key="2">
    <source>
        <dbReference type="Pfam" id="PF06181"/>
    </source>
</evidence>